<dbReference type="EMBL" id="REGN01006329">
    <property type="protein sequence ID" value="RNA09945.1"/>
    <property type="molecule type" value="Genomic_DNA"/>
</dbReference>
<dbReference type="Proteomes" id="UP000276133">
    <property type="component" value="Unassembled WGS sequence"/>
</dbReference>
<feature type="non-terminal residue" evidence="1">
    <location>
        <position position="1"/>
    </location>
</feature>
<protein>
    <submittedName>
        <fullName evidence="1">Uncharacterized protein</fullName>
    </submittedName>
</protein>
<dbReference type="AlphaFoldDB" id="A0A3M7QG62"/>
<keyword evidence="2" id="KW-1185">Reference proteome</keyword>
<organism evidence="1 2">
    <name type="scientific">Brachionus plicatilis</name>
    <name type="common">Marine rotifer</name>
    <name type="synonym">Brachionus muelleri</name>
    <dbReference type="NCBI Taxonomy" id="10195"/>
    <lineage>
        <taxon>Eukaryota</taxon>
        <taxon>Metazoa</taxon>
        <taxon>Spiralia</taxon>
        <taxon>Gnathifera</taxon>
        <taxon>Rotifera</taxon>
        <taxon>Eurotatoria</taxon>
        <taxon>Monogononta</taxon>
        <taxon>Pseudotrocha</taxon>
        <taxon>Ploima</taxon>
        <taxon>Brachionidae</taxon>
        <taxon>Brachionus</taxon>
    </lineage>
</organism>
<reference evidence="1 2" key="1">
    <citation type="journal article" date="2018" name="Sci. Rep.">
        <title>Genomic signatures of local adaptation to the degree of environmental predictability in rotifers.</title>
        <authorList>
            <person name="Franch-Gras L."/>
            <person name="Hahn C."/>
            <person name="Garcia-Roger E.M."/>
            <person name="Carmona M.J."/>
            <person name="Serra M."/>
            <person name="Gomez A."/>
        </authorList>
    </citation>
    <scope>NUCLEOTIDE SEQUENCE [LARGE SCALE GENOMIC DNA]</scope>
    <source>
        <strain evidence="1">HYR1</strain>
    </source>
</reference>
<sequence>KPSQIKKFYKKFLVVCSSVFANNNLQNKLSTREIRQRFQQGSIEKPSFEEWFKNKCFITWDKKSEKLILKNDLQVQSPGELSQTIQNPLGDVLLIEVVN</sequence>
<evidence type="ECO:0000313" key="2">
    <source>
        <dbReference type="Proteomes" id="UP000276133"/>
    </source>
</evidence>
<proteinExistence type="predicted"/>
<name>A0A3M7QG62_BRAPC</name>
<evidence type="ECO:0000313" key="1">
    <source>
        <dbReference type="EMBL" id="RNA09945.1"/>
    </source>
</evidence>
<gene>
    <name evidence="1" type="ORF">BpHYR1_034645</name>
</gene>
<accession>A0A3M7QG62</accession>
<comment type="caution">
    <text evidence="1">The sequence shown here is derived from an EMBL/GenBank/DDBJ whole genome shotgun (WGS) entry which is preliminary data.</text>
</comment>